<comment type="caution">
    <text evidence="2">The sequence shown here is derived from an EMBL/GenBank/DDBJ whole genome shotgun (WGS) entry which is preliminary data.</text>
</comment>
<protein>
    <recommendedName>
        <fullName evidence="4">NT-3</fullName>
    </recommendedName>
</protein>
<evidence type="ECO:0000313" key="2">
    <source>
        <dbReference type="EMBL" id="KAL3679382.1"/>
    </source>
</evidence>
<gene>
    <name evidence="2" type="ORF">R1sor_022338</name>
</gene>
<dbReference type="Proteomes" id="UP001633002">
    <property type="component" value="Unassembled WGS sequence"/>
</dbReference>
<evidence type="ECO:0000313" key="3">
    <source>
        <dbReference type="Proteomes" id="UP001633002"/>
    </source>
</evidence>
<dbReference type="AlphaFoldDB" id="A0ABD3GJJ4"/>
<dbReference type="EMBL" id="JBJQOH010000007">
    <property type="protein sequence ID" value="KAL3679382.1"/>
    <property type="molecule type" value="Genomic_DNA"/>
</dbReference>
<sequence length="155" mass="17760">MLFQPDVLLPMTYSINSIKVPRRLEELRQEYIMMTNPLPQVEQLIKTYESNRSTYRATNVPSAEPVALVDDDSKQEGKPWKADSRPDTGKKKISLAPKPASSSGEIAFAETAEDVYEEERVRDLMHQRPILRRHPRVVISIRSEEVLCNSHTRVA</sequence>
<feature type="compositionally biased region" description="Basic and acidic residues" evidence="1">
    <location>
        <begin position="71"/>
        <end position="90"/>
    </location>
</feature>
<name>A0ABD3GJJ4_9MARC</name>
<feature type="region of interest" description="Disordered" evidence="1">
    <location>
        <begin position="54"/>
        <end position="106"/>
    </location>
</feature>
<reference evidence="2 3" key="1">
    <citation type="submission" date="2024-09" db="EMBL/GenBank/DDBJ databases">
        <title>Chromosome-scale assembly of Riccia sorocarpa.</title>
        <authorList>
            <person name="Paukszto L."/>
        </authorList>
    </citation>
    <scope>NUCLEOTIDE SEQUENCE [LARGE SCALE GENOMIC DNA]</scope>
    <source>
        <strain evidence="2">LP-2024</strain>
        <tissue evidence="2">Aerial parts of the thallus</tissue>
    </source>
</reference>
<keyword evidence="3" id="KW-1185">Reference proteome</keyword>
<proteinExistence type="predicted"/>
<accession>A0ABD3GJJ4</accession>
<evidence type="ECO:0008006" key="4">
    <source>
        <dbReference type="Google" id="ProtNLM"/>
    </source>
</evidence>
<organism evidence="2 3">
    <name type="scientific">Riccia sorocarpa</name>
    <dbReference type="NCBI Taxonomy" id="122646"/>
    <lineage>
        <taxon>Eukaryota</taxon>
        <taxon>Viridiplantae</taxon>
        <taxon>Streptophyta</taxon>
        <taxon>Embryophyta</taxon>
        <taxon>Marchantiophyta</taxon>
        <taxon>Marchantiopsida</taxon>
        <taxon>Marchantiidae</taxon>
        <taxon>Marchantiales</taxon>
        <taxon>Ricciaceae</taxon>
        <taxon>Riccia</taxon>
    </lineage>
</organism>
<evidence type="ECO:0000256" key="1">
    <source>
        <dbReference type="SAM" id="MobiDB-lite"/>
    </source>
</evidence>